<proteinExistence type="predicted"/>
<evidence type="ECO:0000259" key="1">
    <source>
        <dbReference type="PROSITE" id="PS50089"/>
    </source>
</evidence>
<sequence>MFEEVDKLILRCKEEQEMKDYLERNIYPERLKNNFVYKHIPPIQETHLPDIQYIEKEDNNSYYLDIKNKLNTIDNLIYSLNNVVDNSHETCPICICEINDTNIIIPSCGHKTCIGCFVSNLSYNKHTGNLCSICRTSIID</sequence>
<reference evidence="2" key="1">
    <citation type="journal article" date="2020" name="Nature">
        <title>Giant virus diversity and host interactions through global metagenomics.</title>
        <authorList>
            <person name="Schulz F."/>
            <person name="Roux S."/>
            <person name="Paez-Espino D."/>
            <person name="Jungbluth S."/>
            <person name="Walsh D.A."/>
            <person name="Denef V.J."/>
            <person name="McMahon K.D."/>
            <person name="Konstantinidis K.T."/>
            <person name="Eloe-Fadrosh E.A."/>
            <person name="Kyrpides N.C."/>
            <person name="Woyke T."/>
        </authorList>
    </citation>
    <scope>NUCLEOTIDE SEQUENCE</scope>
    <source>
        <strain evidence="2">GVMAG-S-ERX555965-48</strain>
    </source>
</reference>
<accession>A0A6C0AWS7</accession>
<dbReference type="InterPro" id="IPR013083">
    <property type="entry name" value="Znf_RING/FYVE/PHD"/>
</dbReference>
<name>A0A6C0AWS7_9ZZZZ</name>
<dbReference type="Gene3D" id="3.30.40.10">
    <property type="entry name" value="Zinc/RING finger domain, C3HC4 (zinc finger)"/>
    <property type="match status" value="1"/>
</dbReference>
<dbReference type="EMBL" id="MN738775">
    <property type="protein sequence ID" value="QHS84232.1"/>
    <property type="molecule type" value="Genomic_DNA"/>
</dbReference>
<dbReference type="PROSITE" id="PS50089">
    <property type="entry name" value="ZF_RING_2"/>
    <property type="match status" value="1"/>
</dbReference>
<dbReference type="InterPro" id="IPR001841">
    <property type="entry name" value="Znf_RING"/>
</dbReference>
<dbReference type="AlphaFoldDB" id="A0A6C0AWS7"/>
<organism evidence="2">
    <name type="scientific">viral metagenome</name>
    <dbReference type="NCBI Taxonomy" id="1070528"/>
    <lineage>
        <taxon>unclassified sequences</taxon>
        <taxon>metagenomes</taxon>
        <taxon>organismal metagenomes</taxon>
    </lineage>
</organism>
<protein>
    <recommendedName>
        <fullName evidence="1">RING-type domain-containing protein</fullName>
    </recommendedName>
</protein>
<evidence type="ECO:0000313" key="2">
    <source>
        <dbReference type="EMBL" id="QHS84232.1"/>
    </source>
</evidence>
<dbReference type="SUPFAM" id="SSF57850">
    <property type="entry name" value="RING/U-box"/>
    <property type="match status" value="1"/>
</dbReference>
<feature type="domain" description="RING-type" evidence="1">
    <location>
        <begin position="91"/>
        <end position="135"/>
    </location>
</feature>